<organism evidence="7 8">
    <name type="scientific">Lymnaea stagnalis</name>
    <name type="common">Great pond snail</name>
    <name type="synonym">Helix stagnalis</name>
    <dbReference type="NCBI Taxonomy" id="6523"/>
    <lineage>
        <taxon>Eukaryota</taxon>
        <taxon>Metazoa</taxon>
        <taxon>Spiralia</taxon>
        <taxon>Lophotrochozoa</taxon>
        <taxon>Mollusca</taxon>
        <taxon>Gastropoda</taxon>
        <taxon>Heterobranchia</taxon>
        <taxon>Euthyneura</taxon>
        <taxon>Panpulmonata</taxon>
        <taxon>Hygrophila</taxon>
        <taxon>Lymnaeoidea</taxon>
        <taxon>Lymnaeidae</taxon>
        <taxon>Lymnaea</taxon>
    </lineage>
</organism>
<dbReference type="InterPro" id="IPR004826">
    <property type="entry name" value="bZIP_Maf"/>
</dbReference>
<feature type="compositionally biased region" description="Polar residues" evidence="5">
    <location>
        <begin position="214"/>
        <end position="227"/>
    </location>
</feature>
<dbReference type="Gene3D" id="1.20.5.170">
    <property type="match status" value="1"/>
</dbReference>
<dbReference type="Proteomes" id="UP001497497">
    <property type="component" value="Unassembled WGS sequence"/>
</dbReference>
<feature type="region of interest" description="Disordered" evidence="5">
    <location>
        <begin position="1"/>
        <end position="102"/>
    </location>
</feature>
<dbReference type="InterPro" id="IPR000837">
    <property type="entry name" value="AP-1"/>
</dbReference>
<dbReference type="InterPro" id="IPR004827">
    <property type="entry name" value="bZIP"/>
</dbReference>
<reference evidence="7 8" key="1">
    <citation type="submission" date="2024-04" db="EMBL/GenBank/DDBJ databases">
        <authorList>
            <consortium name="Genoscope - CEA"/>
            <person name="William W."/>
        </authorList>
    </citation>
    <scope>NUCLEOTIDE SEQUENCE [LARGE SCALE GENOMIC DNA]</scope>
</reference>
<keyword evidence="3" id="KW-0804">Transcription</keyword>
<feature type="domain" description="BZIP" evidence="6">
    <location>
        <begin position="70"/>
        <end position="133"/>
    </location>
</feature>
<dbReference type="SMART" id="SM00338">
    <property type="entry name" value="BRLZ"/>
    <property type="match status" value="1"/>
</dbReference>
<evidence type="ECO:0000313" key="7">
    <source>
        <dbReference type="EMBL" id="CAL1547986.1"/>
    </source>
</evidence>
<feature type="compositionally biased region" description="Basic and acidic residues" evidence="5">
    <location>
        <begin position="175"/>
        <end position="185"/>
    </location>
</feature>
<dbReference type="GO" id="GO:0000981">
    <property type="term" value="F:DNA-binding transcription factor activity, RNA polymerase II-specific"/>
    <property type="evidence" value="ECO:0007669"/>
    <property type="project" value="TreeGrafter"/>
</dbReference>
<keyword evidence="8" id="KW-1185">Reference proteome</keyword>
<feature type="compositionally biased region" description="Low complexity" evidence="5">
    <location>
        <begin position="262"/>
        <end position="271"/>
    </location>
</feature>
<comment type="caution">
    <text evidence="7">The sequence shown here is derived from an EMBL/GenBank/DDBJ whole genome shotgun (WGS) entry which is preliminary data.</text>
</comment>
<evidence type="ECO:0000313" key="8">
    <source>
        <dbReference type="Proteomes" id="UP001497497"/>
    </source>
</evidence>
<dbReference type="GO" id="GO:0000978">
    <property type="term" value="F:RNA polymerase II cis-regulatory region sequence-specific DNA binding"/>
    <property type="evidence" value="ECO:0007669"/>
    <property type="project" value="TreeGrafter"/>
</dbReference>
<keyword evidence="1" id="KW-0805">Transcription regulation</keyword>
<feature type="non-terminal residue" evidence="7">
    <location>
        <position position="297"/>
    </location>
</feature>
<evidence type="ECO:0000256" key="5">
    <source>
        <dbReference type="SAM" id="MobiDB-lite"/>
    </source>
</evidence>
<gene>
    <name evidence="7" type="ORF">GSLYS_00021303001</name>
</gene>
<dbReference type="PANTHER" id="PTHR23351">
    <property type="entry name" value="FOS TRANSCRIPTION FACTOR-RELATED"/>
    <property type="match status" value="1"/>
</dbReference>
<protein>
    <recommendedName>
        <fullName evidence="6">BZIP domain-containing protein</fullName>
    </recommendedName>
</protein>
<accession>A0AAV2IP65</accession>
<evidence type="ECO:0000259" key="6">
    <source>
        <dbReference type="PROSITE" id="PS50217"/>
    </source>
</evidence>
<name>A0AAV2IP65_LYMST</name>
<feature type="compositionally biased region" description="Basic and acidic residues" evidence="5">
    <location>
        <begin position="27"/>
        <end position="57"/>
    </location>
</feature>
<dbReference type="AlphaFoldDB" id="A0AAV2IP65"/>
<evidence type="ECO:0000256" key="1">
    <source>
        <dbReference type="ARBA" id="ARBA00023015"/>
    </source>
</evidence>
<proteinExistence type="predicted"/>
<dbReference type="InterPro" id="IPR046347">
    <property type="entry name" value="bZIP_sf"/>
</dbReference>
<dbReference type="PANTHER" id="PTHR23351:SF24">
    <property type="entry name" value="ACTIVATING TRANSCRIPTION FACTOR 3-RELATED"/>
    <property type="match status" value="1"/>
</dbReference>
<dbReference type="SUPFAM" id="SSF57959">
    <property type="entry name" value="Leucine zipper domain"/>
    <property type="match status" value="1"/>
</dbReference>
<dbReference type="EMBL" id="CAXITT010001130">
    <property type="protein sequence ID" value="CAL1547986.1"/>
    <property type="molecule type" value="Genomic_DNA"/>
</dbReference>
<evidence type="ECO:0000256" key="4">
    <source>
        <dbReference type="SAM" id="Coils"/>
    </source>
</evidence>
<feature type="compositionally biased region" description="Basic and acidic residues" evidence="5">
    <location>
        <begin position="67"/>
        <end position="81"/>
    </location>
</feature>
<keyword evidence="4" id="KW-0175">Coiled coil</keyword>
<dbReference type="PROSITE" id="PS00036">
    <property type="entry name" value="BZIP_BASIC"/>
    <property type="match status" value="1"/>
</dbReference>
<feature type="region of interest" description="Disordered" evidence="5">
    <location>
        <begin position="260"/>
        <end position="297"/>
    </location>
</feature>
<feature type="region of interest" description="Disordered" evidence="5">
    <location>
        <begin position="160"/>
        <end position="227"/>
    </location>
</feature>
<sequence>MKRHAKVNYDEGEEGEEANKRPRPRAHCSDRPLKEELRRSIMAKREAKGQQEIKVEFPDPEQTELTPEERLKIERRREQNRRAAQRSRQKKRMQESSHVQSRELLLAENGELQREVNRLKQQLDELRRILHLLVTPEIPWCSNSRDLLGPDVRSTCMYRQSRGEADGGVTSHPTRGADHTFDDGQRTAPPSDPTPHSSSPQPGSHPYPGPVQLLSESAPSQVVPSSPTSFTFGWTDLPACPILDDSWTVIDGPGLGRHRCMSGASTVSSDSGSDESEPSDYRLPCSSFSDDARVGSE</sequence>
<evidence type="ECO:0000256" key="3">
    <source>
        <dbReference type="ARBA" id="ARBA00023163"/>
    </source>
</evidence>
<dbReference type="GO" id="GO:0005634">
    <property type="term" value="C:nucleus"/>
    <property type="evidence" value="ECO:0007669"/>
    <property type="project" value="TreeGrafter"/>
</dbReference>
<dbReference type="PROSITE" id="PS50217">
    <property type="entry name" value="BZIP"/>
    <property type="match status" value="1"/>
</dbReference>
<dbReference type="CDD" id="cd14692">
    <property type="entry name" value="bZIP_ATF4"/>
    <property type="match status" value="1"/>
</dbReference>
<feature type="coiled-coil region" evidence="4">
    <location>
        <begin position="102"/>
        <end position="129"/>
    </location>
</feature>
<keyword evidence="2" id="KW-0238">DNA-binding</keyword>
<dbReference type="Pfam" id="PF03131">
    <property type="entry name" value="bZIP_Maf"/>
    <property type="match status" value="1"/>
</dbReference>
<evidence type="ECO:0000256" key="2">
    <source>
        <dbReference type="ARBA" id="ARBA00023125"/>
    </source>
</evidence>